<evidence type="ECO:0000313" key="2">
    <source>
        <dbReference type="Proteomes" id="UP001476798"/>
    </source>
</evidence>
<proteinExistence type="predicted"/>
<sequence length="100" mass="10727">MLWSCTLALRFVDTTLLILKGPPPALEGPLAVNSRLQRGRRLFAGKLHGPESFTADGNSNVYTGTVDGKLWRIGPDDSLVLIAHMGQDLPECGADTLPQG</sequence>
<comment type="caution">
    <text evidence="1">The sequence shown here is derived from an EMBL/GenBank/DDBJ whole genome shotgun (WGS) entry which is preliminary data.</text>
</comment>
<name>A0ABV0PEY3_9TELE</name>
<gene>
    <name evidence="1" type="ORF">GOODEAATRI_017739</name>
</gene>
<organism evidence="1 2">
    <name type="scientific">Goodea atripinnis</name>
    <dbReference type="NCBI Taxonomy" id="208336"/>
    <lineage>
        <taxon>Eukaryota</taxon>
        <taxon>Metazoa</taxon>
        <taxon>Chordata</taxon>
        <taxon>Craniata</taxon>
        <taxon>Vertebrata</taxon>
        <taxon>Euteleostomi</taxon>
        <taxon>Actinopterygii</taxon>
        <taxon>Neopterygii</taxon>
        <taxon>Teleostei</taxon>
        <taxon>Neoteleostei</taxon>
        <taxon>Acanthomorphata</taxon>
        <taxon>Ovalentaria</taxon>
        <taxon>Atherinomorphae</taxon>
        <taxon>Cyprinodontiformes</taxon>
        <taxon>Goodeidae</taxon>
        <taxon>Goodea</taxon>
    </lineage>
</organism>
<protein>
    <recommendedName>
        <fullName evidence="3">Adipocyte plasma membrane-associated protein</fullName>
    </recommendedName>
</protein>
<evidence type="ECO:0008006" key="3">
    <source>
        <dbReference type="Google" id="ProtNLM"/>
    </source>
</evidence>
<dbReference type="Proteomes" id="UP001476798">
    <property type="component" value="Unassembled WGS sequence"/>
</dbReference>
<accession>A0ABV0PEY3</accession>
<dbReference type="EMBL" id="JAHRIO010071429">
    <property type="protein sequence ID" value="MEQ2182020.1"/>
    <property type="molecule type" value="Genomic_DNA"/>
</dbReference>
<evidence type="ECO:0000313" key="1">
    <source>
        <dbReference type="EMBL" id="MEQ2182020.1"/>
    </source>
</evidence>
<reference evidence="1 2" key="1">
    <citation type="submission" date="2021-06" db="EMBL/GenBank/DDBJ databases">
        <authorList>
            <person name="Palmer J.M."/>
        </authorList>
    </citation>
    <scope>NUCLEOTIDE SEQUENCE [LARGE SCALE GENOMIC DNA]</scope>
    <source>
        <strain evidence="1 2">GA_2019</strain>
        <tissue evidence="1">Muscle</tissue>
    </source>
</reference>
<dbReference type="Pfam" id="PF20067">
    <property type="entry name" value="SSL_N"/>
    <property type="match status" value="1"/>
</dbReference>
<dbReference type="SUPFAM" id="SSF63829">
    <property type="entry name" value="Calcium-dependent phosphotriesterase"/>
    <property type="match status" value="1"/>
</dbReference>
<keyword evidence="2" id="KW-1185">Reference proteome</keyword>